<name>A0ABN4YVP1_PANSE</name>
<accession>A0ABN4YVP1</accession>
<dbReference type="RefSeq" id="WP_044243454.1">
    <property type="nucleotide sequence ID" value="NZ_AHIE01000041.1"/>
</dbReference>
<dbReference type="EMBL" id="CP017581">
    <property type="protein sequence ID" value="ARF48070.1"/>
    <property type="molecule type" value="Genomic_DNA"/>
</dbReference>
<proteinExistence type="predicted"/>
<reference evidence="1 2" key="1">
    <citation type="submission" date="2016-10" db="EMBL/GenBank/DDBJ databases">
        <title>Complete Genome Assembly of Pantoea stewartii subsp. stewartii DC283, a Corn Pathogen.</title>
        <authorList>
            <person name="Duong D.A."/>
            <person name="Stevens A.M."/>
            <person name="Jensen R.V."/>
        </authorList>
    </citation>
    <scope>NUCLEOTIDE SEQUENCE [LARGE SCALE GENOMIC DNA]</scope>
    <source>
        <strain evidence="1 2">DC283</strain>
    </source>
</reference>
<sequence>MYTEKTDIKSLTEYVMRKHKPKQVVTTPDDGINPRDNNTHLIYEIGGDSNTRVLTRVGEARQNGNDSDFIMCIYPQYSVSGELVLLKKSLVKQLYK</sequence>
<organism evidence="1 2">
    <name type="scientific">Pantoea stewartii subsp. stewartii DC283</name>
    <dbReference type="NCBI Taxonomy" id="660596"/>
    <lineage>
        <taxon>Bacteria</taxon>
        <taxon>Pseudomonadati</taxon>
        <taxon>Pseudomonadota</taxon>
        <taxon>Gammaproteobacteria</taxon>
        <taxon>Enterobacterales</taxon>
        <taxon>Erwiniaceae</taxon>
        <taxon>Pantoea</taxon>
    </lineage>
</organism>
<gene>
    <name evidence="1" type="ORF">DSJ_00835</name>
</gene>
<keyword evidence="2" id="KW-1185">Reference proteome</keyword>
<evidence type="ECO:0000313" key="2">
    <source>
        <dbReference type="Proteomes" id="UP000192380"/>
    </source>
</evidence>
<dbReference type="Proteomes" id="UP000192380">
    <property type="component" value="Chromosome"/>
</dbReference>
<protein>
    <submittedName>
        <fullName evidence="1">Uncharacterized protein</fullName>
    </submittedName>
</protein>
<evidence type="ECO:0000313" key="1">
    <source>
        <dbReference type="EMBL" id="ARF48070.1"/>
    </source>
</evidence>